<dbReference type="InterPro" id="IPR051013">
    <property type="entry name" value="MBL_superfamily_lactonases"/>
</dbReference>
<dbReference type="eggNOG" id="ENOG502QVU5">
    <property type="taxonomic scope" value="Eukaryota"/>
</dbReference>
<dbReference type="AlphaFoldDB" id="N1QDV7"/>
<dbReference type="EMBL" id="KB456267">
    <property type="protein sequence ID" value="EMF10376.1"/>
    <property type="molecule type" value="Genomic_DNA"/>
</dbReference>
<dbReference type="InterPro" id="IPR036866">
    <property type="entry name" value="RibonucZ/Hydroxyglut_hydro"/>
</dbReference>
<organism evidence="6 7">
    <name type="scientific">Sphaerulina musiva (strain SO2202)</name>
    <name type="common">Poplar stem canker fungus</name>
    <name type="synonym">Septoria musiva</name>
    <dbReference type="NCBI Taxonomy" id="692275"/>
    <lineage>
        <taxon>Eukaryota</taxon>
        <taxon>Fungi</taxon>
        <taxon>Dikarya</taxon>
        <taxon>Ascomycota</taxon>
        <taxon>Pezizomycotina</taxon>
        <taxon>Dothideomycetes</taxon>
        <taxon>Dothideomycetidae</taxon>
        <taxon>Mycosphaerellales</taxon>
        <taxon>Mycosphaerellaceae</taxon>
        <taxon>Sphaerulina</taxon>
    </lineage>
</organism>
<evidence type="ECO:0000313" key="7">
    <source>
        <dbReference type="Proteomes" id="UP000016931"/>
    </source>
</evidence>
<keyword evidence="4" id="KW-0862">Zinc</keyword>
<dbReference type="Gene3D" id="3.60.15.10">
    <property type="entry name" value="Ribonuclease Z/Hydroxyacylglutathione hydrolase-like"/>
    <property type="match status" value="1"/>
</dbReference>
<evidence type="ECO:0000259" key="5">
    <source>
        <dbReference type="SMART" id="SM00849"/>
    </source>
</evidence>
<gene>
    <name evidence="6" type="ORF">SEPMUDRAFT_48584</name>
</gene>
<proteinExistence type="inferred from homology"/>
<dbReference type="OMA" id="FRMYNWA"/>
<dbReference type="InterPro" id="IPR001279">
    <property type="entry name" value="Metallo-B-lactamas"/>
</dbReference>
<comment type="similarity">
    <text evidence="1">Belongs to the metallo-beta-lactamase superfamily.</text>
</comment>
<keyword evidence="7" id="KW-1185">Reference proteome</keyword>
<dbReference type="PANTHER" id="PTHR42978">
    <property type="entry name" value="QUORUM-QUENCHING LACTONASE YTNP-RELATED-RELATED"/>
    <property type="match status" value="1"/>
</dbReference>
<accession>N1QDV7</accession>
<dbReference type="GO" id="GO:0046872">
    <property type="term" value="F:metal ion binding"/>
    <property type="evidence" value="ECO:0007669"/>
    <property type="project" value="UniProtKB-KW"/>
</dbReference>
<dbReference type="GeneID" id="27906212"/>
<evidence type="ECO:0000313" key="6">
    <source>
        <dbReference type="EMBL" id="EMF10376.1"/>
    </source>
</evidence>
<dbReference type="HOGENOM" id="CLU_030571_1_1_1"/>
<dbReference type="PANTHER" id="PTHR42978:SF4">
    <property type="entry name" value="METALLO-BETA-LACTAMASE DOMAIN-CONTAINING PROTEIN"/>
    <property type="match status" value="1"/>
</dbReference>
<keyword evidence="2" id="KW-0479">Metal-binding</keyword>
<evidence type="ECO:0000256" key="2">
    <source>
        <dbReference type="ARBA" id="ARBA00022723"/>
    </source>
</evidence>
<dbReference type="CDD" id="cd07730">
    <property type="entry name" value="metallo-hydrolase-like_MBL-fold"/>
    <property type="match status" value="1"/>
</dbReference>
<dbReference type="RefSeq" id="XP_016758497.1">
    <property type="nucleotide sequence ID" value="XM_016909075.1"/>
</dbReference>
<dbReference type="OrthoDB" id="10250730at2759"/>
<evidence type="ECO:0000256" key="4">
    <source>
        <dbReference type="ARBA" id="ARBA00022833"/>
    </source>
</evidence>
<name>N1QDV7_SPHMS</name>
<reference evidence="6 7" key="1">
    <citation type="journal article" date="2012" name="PLoS Pathog.">
        <title>Diverse lifestyles and strategies of plant pathogenesis encoded in the genomes of eighteen Dothideomycetes fungi.</title>
        <authorList>
            <person name="Ohm R.A."/>
            <person name="Feau N."/>
            <person name="Henrissat B."/>
            <person name="Schoch C.L."/>
            <person name="Horwitz B.A."/>
            <person name="Barry K.W."/>
            <person name="Condon B.J."/>
            <person name="Copeland A.C."/>
            <person name="Dhillon B."/>
            <person name="Glaser F."/>
            <person name="Hesse C.N."/>
            <person name="Kosti I."/>
            <person name="LaButti K."/>
            <person name="Lindquist E.A."/>
            <person name="Lucas S."/>
            <person name="Salamov A.A."/>
            <person name="Bradshaw R.E."/>
            <person name="Ciuffetti L."/>
            <person name="Hamelin R.C."/>
            <person name="Kema G.H.J."/>
            <person name="Lawrence C."/>
            <person name="Scott J.A."/>
            <person name="Spatafora J.W."/>
            <person name="Turgeon B.G."/>
            <person name="de Wit P.J.G.M."/>
            <person name="Zhong S."/>
            <person name="Goodwin S.B."/>
            <person name="Grigoriev I.V."/>
        </authorList>
    </citation>
    <scope>NUCLEOTIDE SEQUENCE [LARGE SCALE GENOMIC DNA]</scope>
    <source>
        <strain evidence="6 7">SO2202</strain>
    </source>
</reference>
<evidence type="ECO:0000256" key="3">
    <source>
        <dbReference type="ARBA" id="ARBA00022801"/>
    </source>
</evidence>
<feature type="domain" description="Metallo-beta-lactamase" evidence="5">
    <location>
        <begin position="45"/>
        <end position="287"/>
    </location>
</feature>
<dbReference type="Proteomes" id="UP000016931">
    <property type="component" value="Unassembled WGS sequence"/>
</dbReference>
<evidence type="ECO:0000256" key="1">
    <source>
        <dbReference type="ARBA" id="ARBA00007749"/>
    </source>
</evidence>
<sequence length="322" mass="36015">MADFDLDIERDGGVVQLSLLDGGSFSTATLNLLHADAGPTPFRMYNWCFLIRHLPSGRHVLWDLGCSNDHSLYTPWVLQRLVPYAGPVGPSIPIVDQLLELGVHADQVDSVVFSHAHWDHCRAISPEFPQATAFFGPGTKDFCSPGHMVDGKACDDVEWDGRYFDGKGYATERWEEFSGPWKRFGPFDKVMDFFGDGSFLIVDAPGHMPGNLCALVRLDASREWVLLGGDCCHSHKLLCGESKIATFQQQNGEVEAYLHKDLMAAEKTISLIRRAQAELGAHICLAHDEHWMITQEDPVLLSLLNESKKGEWLQRVIQQKQP</sequence>
<dbReference type="STRING" id="692275.N1QDV7"/>
<dbReference type="SMART" id="SM00849">
    <property type="entry name" value="Lactamase_B"/>
    <property type="match status" value="1"/>
</dbReference>
<dbReference type="GO" id="GO:0016787">
    <property type="term" value="F:hydrolase activity"/>
    <property type="evidence" value="ECO:0007669"/>
    <property type="project" value="UniProtKB-KW"/>
</dbReference>
<dbReference type="Pfam" id="PF00753">
    <property type="entry name" value="Lactamase_B"/>
    <property type="match status" value="1"/>
</dbReference>
<dbReference type="SUPFAM" id="SSF56281">
    <property type="entry name" value="Metallo-hydrolase/oxidoreductase"/>
    <property type="match status" value="1"/>
</dbReference>
<protein>
    <submittedName>
        <fullName evidence="6">Metallo-hydrolase/oxidoreductase</fullName>
    </submittedName>
</protein>
<keyword evidence="3 6" id="KW-0378">Hydrolase</keyword>